<accession>A0ACB7SD55</accession>
<reference evidence="1" key="1">
    <citation type="submission" date="2020-05" db="EMBL/GenBank/DDBJ databases">
        <title>Large-scale comparative analyses of tick genomes elucidate their genetic diversity and vector capacities.</title>
        <authorList>
            <person name="Jia N."/>
            <person name="Wang J."/>
            <person name="Shi W."/>
            <person name="Du L."/>
            <person name="Sun Y."/>
            <person name="Zhan W."/>
            <person name="Jiang J."/>
            <person name="Wang Q."/>
            <person name="Zhang B."/>
            <person name="Ji P."/>
            <person name="Sakyi L.B."/>
            <person name="Cui X."/>
            <person name="Yuan T."/>
            <person name="Jiang B."/>
            <person name="Yang W."/>
            <person name="Lam T.T.-Y."/>
            <person name="Chang Q."/>
            <person name="Ding S."/>
            <person name="Wang X."/>
            <person name="Zhu J."/>
            <person name="Ruan X."/>
            <person name="Zhao L."/>
            <person name="Wei J."/>
            <person name="Que T."/>
            <person name="Du C."/>
            <person name="Cheng J."/>
            <person name="Dai P."/>
            <person name="Han X."/>
            <person name="Huang E."/>
            <person name="Gao Y."/>
            <person name="Liu J."/>
            <person name="Shao H."/>
            <person name="Ye R."/>
            <person name="Li L."/>
            <person name="Wei W."/>
            <person name="Wang X."/>
            <person name="Wang C."/>
            <person name="Yang T."/>
            <person name="Huo Q."/>
            <person name="Li W."/>
            <person name="Guo W."/>
            <person name="Chen H."/>
            <person name="Zhou L."/>
            <person name="Ni X."/>
            <person name="Tian J."/>
            <person name="Zhou Y."/>
            <person name="Sheng Y."/>
            <person name="Liu T."/>
            <person name="Pan Y."/>
            <person name="Xia L."/>
            <person name="Li J."/>
            <person name="Zhao F."/>
            <person name="Cao W."/>
        </authorList>
    </citation>
    <scope>NUCLEOTIDE SEQUENCE</scope>
    <source>
        <strain evidence="1">Hyas-2018</strain>
    </source>
</reference>
<name>A0ACB7SD55_HYAAI</name>
<organism evidence="1 2">
    <name type="scientific">Hyalomma asiaticum</name>
    <name type="common">Tick</name>
    <dbReference type="NCBI Taxonomy" id="266040"/>
    <lineage>
        <taxon>Eukaryota</taxon>
        <taxon>Metazoa</taxon>
        <taxon>Ecdysozoa</taxon>
        <taxon>Arthropoda</taxon>
        <taxon>Chelicerata</taxon>
        <taxon>Arachnida</taxon>
        <taxon>Acari</taxon>
        <taxon>Parasitiformes</taxon>
        <taxon>Ixodida</taxon>
        <taxon>Ixodoidea</taxon>
        <taxon>Ixodidae</taxon>
        <taxon>Hyalomminae</taxon>
        <taxon>Hyalomma</taxon>
    </lineage>
</organism>
<comment type="caution">
    <text evidence="1">The sequence shown here is derived from an EMBL/GenBank/DDBJ whole genome shotgun (WGS) entry which is preliminary data.</text>
</comment>
<gene>
    <name evidence="1" type="ORF">HPB50_001197</name>
</gene>
<protein>
    <submittedName>
        <fullName evidence="1">Uncharacterized protein</fullName>
    </submittedName>
</protein>
<evidence type="ECO:0000313" key="2">
    <source>
        <dbReference type="Proteomes" id="UP000821845"/>
    </source>
</evidence>
<sequence length="530" mass="57405">MATSPPATSPNSRERTASVNAAGAGDVDSLWGMAVLLTVVAFLSTVIITNAPFFFVRFMDTYGATHETASWPVTIVTLVSNIAGAGMGILLICLSIYTMDYFDKYRGTVSGLKYVGMSCSGLVFPVMLAKLVDVYGVKGTLLILGGLTMNTMPLILLFEHPAATMRWECLLVITQHVIKARDKGGFNKEEDTRIRVPGIRGIVEGTGEACVEQVSSGKICTNWTHPSTTSSCNVRLSSSYPKVDGRCTTGARRNRSKSDDDAAVEDSFKSSKLIAGIVSPRREQPRKSTKRERGIDANPQTSSNNEAATAIPQKTSSLWAVTLRSGSDRFQRSNSTSRKREKCFRHERYEFAFRVVMNSMVAYAVDKGSNLELADTLVMFAAVSGIVGRLLLPMLSDMLGLSRDVFAACNILVVALCLALLAEVSSHILFTALVMGVSMSAGTVLALKPVLVAEYVGVSLMTATLGVMGVLMVPVMLTGPLLVGLFRDRMGSFDNLYRLQSAMNLFIALILFALAFYRKLQGNRLAGEKK</sequence>
<dbReference type="Proteomes" id="UP000821845">
    <property type="component" value="Chromosome 4"/>
</dbReference>
<evidence type="ECO:0000313" key="1">
    <source>
        <dbReference type="EMBL" id="KAH6931866.1"/>
    </source>
</evidence>
<proteinExistence type="predicted"/>
<keyword evidence="2" id="KW-1185">Reference proteome</keyword>
<dbReference type="EMBL" id="CM023484">
    <property type="protein sequence ID" value="KAH6931866.1"/>
    <property type="molecule type" value="Genomic_DNA"/>
</dbReference>